<dbReference type="EMBL" id="SRLO01001170">
    <property type="protein sequence ID" value="TNN40663.1"/>
    <property type="molecule type" value="Genomic_DNA"/>
</dbReference>
<reference evidence="1 2" key="1">
    <citation type="submission" date="2019-03" db="EMBL/GenBank/DDBJ databases">
        <title>First draft genome of Liparis tanakae, snailfish: a comprehensive survey of snailfish specific genes.</title>
        <authorList>
            <person name="Kim W."/>
            <person name="Song I."/>
            <person name="Jeong J.-H."/>
            <person name="Kim D."/>
            <person name="Kim S."/>
            <person name="Ryu S."/>
            <person name="Song J.Y."/>
            <person name="Lee S.K."/>
        </authorList>
    </citation>
    <scope>NUCLEOTIDE SEQUENCE [LARGE SCALE GENOMIC DNA]</scope>
    <source>
        <tissue evidence="1">Muscle</tissue>
    </source>
</reference>
<gene>
    <name evidence="1" type="ORF">EYF80_049178</name>
</gene>
<name>A0A4Z2FIQ4_9TELE</name>
<evidence type="ECO:0000313" key="1">
    <source>
        <dbReference type="EMBL" id="TNN40663.1"/>
    </source>
</evidence>
<accession>A0A4Z2FIQ4</accession>
<comment type="caution">
    <text evidence="1">The sequence shown here is derived from an EMBL/GenBank/DDBJ whole genome shotgun (WGS) entry which is preliminary data.</text>
</comment>
<dbReference type="AlphaFoldDB" id="A0A4Z2FIQ4"/>
<organism evidence="1 2">
    <name type="scientific">Liparis tanakae</name>
    <name type="common">Tanaka's snailfish</name>
    <dbReference type="NCBI Taxonomy" id="230148"/>
    <lineage>
        <taxon>Eukaryota</taxon>
        <taxon>Metazoa</taxon>
        <taxon>Chordata</taxon>
        <taxon>Craniata</taxon>
        <taxon>Vertebrata</taxon>
        <taxon>Euteleostomi</taxon>
        <taxon>Actinopterygii</taxon>
        <taxon>Neopterygii</taxon>
        <taxon>Teleostei</taxon>
        <taxon>Neoteleostei</taxon>
        <taxon>Acanthomorphata</taxon>
        <taxon>Eupercaria</taxon>
        <taxon>Perciformes</taxon>
        <taxon>Cottioidei</taxon>
        <taxon>Cottales</taxon>
        <taxon>Liparidae</taxon>
        <taxon>Liparis</taxon>
    </lineage>
</organism>
<protein>
    <submittedName>
        <fullName evidence="1">Uncharacterized protein</fullName>
    </submittedName>
</protein>
<keyword evidence="2" id="KW-1185">Reference proteome</keyword>
<proteinExistence type="predicted"/>
<dbReference type="Proteomes" id="UP000314294">
    <property type="component" value="Unassembled WGS sequence"/>
</dbReference>
<sequence>MRGGPGSRCGEINESCCVTLWDSCRALCSPSSADDDLITDLLLGSRYLRTSADEVKVEAWTANEHTPAHKHTNTEHNWLPGADDCDESGYNMTGCVSTAAEPRNIEVLLNVQRCVTQKPTTELHCKNEISKAGGSSERDTTGTLARHGSRLMMTAGHRRRLYEDRSVCGSTD</sequence>
<evidence type="ECO:0000313" key="2">
    <source>
        <dbReference type="Proteomes" id="UP000314294"/>
    </source>
</evidence>